<evidence type="ECO:0000256" key="6">
    <source>
        <dbReference type="ARBA" id="ARBA00023242"/>
    </source>
</evidence>
<comment type="subcellular location">
    <subcellularLocation>
        <location evidence="1">Nucleus</location>
    </subcellularLocation>
</comment>
<protein>
    <recommendedName>
        <fullName evidence="8">Zn(2)-C6 fungal-type domain-containing protein</fullName>
    </recommendedName>
</protein>
<dbReference type="PANTHER" id="PTHR46910:SF37">
    <property type="entry name" value="ZN(II)2CYS6 TRANSCRIPTION FACTOR (EUROFUNG)"/>
    <property type="match status" value="1"/>
</dbReference>
<dbReference type="SUPFAM" id="SSF57701">
    <property type="entry name" value="Zn2/Cys6 DNA-binding domain"/>
    <property type="match status" value="1"/>
</dbReference>
<evidence type="ECO:0000313" key="9">
    <source>
        <dbReference type="EMBL" id="KAH7024761.1"/>
    </source>
</evidence>
<keyword evidence="10" id="KW-1185">Reference proteome</keyword>
<keyword evidence="3" id="KW-0805">Transcription regulation</keyword>
<feature type="domain" description="Zn(2)-C6 fungal-type" evidence="8">
    <location>
        <begin position="20"/>
        <end position="50"/>
    </location>
</feature>
<dbReference type="GeneID" id="70180897"/>
<dbReference type="AlphaFoldDB" id="A0A9P9BPP4"/>
<dbReference type="InterPro" id="IPR036864">
    <property type="entry name" value="Zn2-C6_fun-type_DNA-bd_sf"/>
</dbReference>
<keyword evidence="4" id="KW-0238">DNA-binding</keyword>
<dbReference type="InterPro" id="IPR007219">
    <property type="entry name" value="XnlR_reg_dom"/>
</dbReference>
<dbReference type="PROSITE" id="PS50048">
    <property type="entry name" value="ZN2_CY6_FUNGAL_2"/>
    <property type="match status" value="1"/>
</dbReference>
<proteinExistence type="predicted"/>
<dbReference type="Pfam" id="PF00172">
    <property type="entry name" value="Zn_clus"/>
    <property type="match status" value="1"/>
</dbReference>
<evidence type="ECO:0000256" key="7">
    <source>
        <dbReference type="SAM" id="MobiDB-lite"/>
    </source>
</evidence>
<comment type="caution">
    <text evidence="9">The sequence shown here is derived from an EMBL/GenBank/DDBJ whole genome shotgun (WGS) entry which is preliminary data.</text>
</comment>
<keyword evidence="2" id="KW-0479">Metal-binding</keyword>
<evidence type="ECO:0000256" key="5">
    <source>
        <dbReference type="ARBA" id="ARBA00023163"/>
    </source>
</evidence>
<dbReference type="Gene3D" id="4.10.240.10">
    <property type="entry name" value="Zn(2)-C6 fungal-type DNA-binding domain"/>
    <property type="match status" value="1"/>
</dbReference>
<feature type="compositionally biased region" description="Low complexity" evidence="7">
    <location>
        <begin position="62"/>
        <end position="80"/>
    </location>
</feature>
<dbReference type="PANTHER" id="PTHR46910">
    <property type="entry name" value="TRANSCRIPTION FACTOR PDR1"/>
    <property type="match status" value="1"/>
</dbReference>
<feature type="region of interest" description="Disordered" evidence="7">
    <location>
        <begin position="59"/>
        <end position="111"/>
    </location>
</feature>
<dbReference type="EMBL" id="JAGTJQ010000009">
    <property type="protein sequence ID" value="KAH7024761.1"/>
    <property type="molecule type" value="Genomic_DNA"/>
</dbReference>
<evidence type="ECO:0000256" key="2">
    <source>
        <dbReference type="ARBA" id="ARBA00022723"/>
    </source>
</evidence>
<dbReference type="GO" id="GO:0008270">
    <property type="term" value="F:zinc ion binding"/>
    <property type="evidence" value="ECO:0007669"/>
    <property type="project" value="InterPro"/>
</dbReference>
<sequence>MERHFVIDGPLTRKNEKRQACDACHKRKIQCVWTAPRCDWCKHQKLACTFTRPNRRVRAARQARAQNETPARTAASTPRAQVPCSALTTSPQTLSQDPHQTQKQQQRPVPRGQLSLSLAQPSPLITLHFAGRDIGGFSFGNGMPLFSPRGLQWIQAQTGQDTALLGLSGPLWENQYKHESLLMTGSSPSLMRLPPRATAELYLSTFAKEPVRFILPIVDPVLFSDTLDLAYGPERLQTAPTAEHVAAQACVFSFMGFVALFNGQIDSAPIDGHAAVVTAQYMLNQALMDCNIVSLQICLMQALYYLFVGQLQAASMFHAMCYRLLITLGAHVQSDNLYDALQGSVSDVELRMHRHFRCIFWMAYSLDKDISLRTGLPPSMHDEDCDLSLPKKYLDCPPEMIELENANEPVLPGDLRLTILKSKTFRILYSNHAKRKSDTQLLRDVRQLDEELEAWRQSINPLHRPLLSYGGATSLSSSPVNVLGPADLTPHQMMHRVVINFEYHYLMAAIHSATGRCRAWSSGEDPDAGASKEMMQGVNLSMALAVEASRSTLIFLSWYNLHLLGEPFWLMIFYPMCAVLTIFCNILSNPLDPRAVEDLQLMSKCPDIIRNMRPRRLTPSEVLHIKTIEHFFSELTRLGACAITKGGAKKQ</sequence>
<evidence type="ECO:0000256" key="1">
    <source>
        <dbReference type="ARBA" id="ARBA00004123"/>
    </source>
</evidence>
<evidence type="ECO:0000313" key="10">
    <source>
        <dbReference type="Proteomes" id="UP000756346"/>
    </source>
</evidence>
<evidence type="ECO:0000256" key="4">
    <source>
        <dbReference type="ARBA" id="ARBA00023125"/>
    </source>
</evidence>
<dbReference type="OrthoDB" id="4116913at2759"/>
<dbReference type="GO" id="GO:0005634">
    <property type="term" value="C:nucleus"/>
    <property type="evidence" value="ECO:0007669"/>
    <property type="project" value="UniProtKB-SubCell"/>
</dbReference>
<reference evidence="9" key="1">
    <citation type="journal article" date="2021" name="Nat. Commun.">
        <title>Genetic determinants of endophytism in the Arabidopsis root mycobiome.</title>
        <authorList>
            <person name="Mesny F."/>
            <person name="Miyauchi S."/>
            <person name="Thiergart T."/>
            <person name="Pickel B."/>
            <person name="Atanasova L."/>
            <person name="Karlsson M."/>
            <person name="Huettel B."/>
            <person name="Barry K.W."/>
            <person name="Haridas S."/>
            <person name="Chen C."/>
            <person name="Bauer D."/>
            <person name="Andreopoulos W."/>
            <person name="Pangilinan J."/>
            <person name="LaButti K."/>
            <person name="Riley R."/>
            <person name="Lipzen A."/>
            <person name="Clum A."/>
            <person name="Drula E."/>
            <person name="Henrissat B."/>
            <person name="Kohler A."/>
            <person name="Grigoriev I.V."/>
            <person name="Martin F.M."/>
            <person name="Hacquard S."/>
        </authorList>
    </citation>
    <scope>NUCLEOTIDE SEQUENCE</scope>
    <source>
        <strain evidence="9">MPI-CAGE-CH-0230</strain>
    </source>
</reference>
<organism evidence="9 10">
    <name type="scientific">Microdochium trichocladiopsis</name>
    <dbReference type="NCBI Taxonomy" id="1682393"/>
    <lineage>
        <taxon>Eukaryota</taxon>
        <taxon>Fungi</taxon>
        <taxon>Dikarya</taxon>
        <taxon>Ascomycota</taxon>
        <taxon>Pezizomycotina</taxon>
        <taxon>Sordariomycetes</taxon>
        <taxon>Xylariomycetidae</taxon>
        <taxon>Xylariales</taxon>
        <taxon>Microdochiaceae</taxon>
        <taxon>Microdochium</taxon>
    </lineage>
</organism>
<keyword evidence="6" id="KW-0539">Nucleus</keyword>
<accession>A0A9P9BPP4</accession>
<feature type="compositionally biased region" description="Polar residues" evidence="7">
    <location>
        <begin position="86"/>
        <end position="107"/>
    </location>
</feature>
<dbReference type="GO" id="GO:0000981">
    <property type="term" value="F:DNA-binding transcription factor activity, RNA polymerase II-specific"/>
    <property type="evidence" value="ECO:0007669"/>
    <property type="project" value="InterPro"/>
</dbReference>
<name>A0A9P9BPP4_9PEZI</name>
<dbReference type="SMART" id="SM00906">
    <property type="entry name" value="Fungal_trans"/>
    <property type="match status" value="1"/>
</dbReference>
<keyword evidence="5" id="KW-0804">Transcription</keyword>
<dbReference type="GO" id="GO:0003677">
    <property type="term" value="F:DNA binding"/>
    <property type="evidence" value="ECO:0007669"/>
    <property type="project" value="UniProtKB-KW"/>
</dbReference>
<dbReference type="InterPro" id="IPR050987">
    <property type="entry name" value="AtrR-like"/>
</dbReference>
<dbReference type="RefSeq" id="XP_046008309.1">
    <property type="nucleotide sequence ID" value="XM_046151351.1"/>
</dbReference>
<dbReference type="CDD" id="cd00067">
    <property type="entry name" value="GAL4"/>
    <property type="match status" value="1"/>
</dbReference>
<dbReference type="Pfam" id="PF04082">
    <property type="entry name" value="Fungal_trans"/>
    <property type="match status" value="1"/>
</dbReference>
<gene>
    <name evidence="9" type="ORF">B0I36DRAFT_274374</name>
</gene>
<dbReference type="CDD" id="cd12148">
    <property type="entry name" value="fungal_TF_MHR"/>
    <property type="match status" value="1"/>
</dbReference>
<dbReference type="GO" id="GO:0006351">
    <property type="term" value="P:DNA-templated transcription"/>
    <property type="evidence" value="ECO:0007669"/>
    <property type="project" value="InterPro"/>
</dbReference>
<evidence type="ECO:0000259" key="8">
    <source>
        <dbReference type="PROSITE" id="PS50048"/>
    </source>
</evidence>
<dbReference type="InterPro" id="IPR001138">
    <property type="entry name" value="Zn2Cys6_DnaBD"/>
</dbReference>
<dbReference type="Proteomes" id="UP000756346">
    <property type="component" value="Unassembled WGS sequence"/>
</dbReference>
<evidence type="ECO:0000256" key="3">
    <source>
        <dbReference type="ARBA" id="ARBA00023015"/>
    </source>
</evidence>
<dbReference type="PROSITE" id="PS00463">
    <property type="entry name" value="ZN2_CY6_FUNGAL_1"/>
    <property type="match status" value="1"/>
</dbReference>